<dbReference type="Pfam" id="PF08840">
    <property type="entry name" value="BAAT_C"/>
    <property type="match status" value="1"/>
</dbReference>
<evidence type="ECO:0000259" key="3">
    <source>
        <dbReference type="Pfam" id="PF04775"/>
    </source>
</evidence>
<dbReference type="GO" id="GO:0006631">
    <property type="term" value="P:fatty acid metabolic process"/>
    <property type="evidence" value="ECO:0007669"/>
    <property type="project" value="TreeGrafter"/>
</dbReference>
<dbReference type="GO" id="GO:0006637">
    <property type="term" value="P:acyl-CoA metabolic process"/>
    <property type="evidence" value="ECO:0007669"/>
    <property type="project" value="InterPro"/>
</dbReference>
<keyword evidence="5" id="KW-0808">Transferase</keyword>
<comment type="similarity">
    <text evidence="1">Belongs to the C/M/P thioester hydrolase family.</text>
</comment>
<dbReference type="SUPFAM" id="SSF53474">
    <property type="entry name" value="alpha/beta-Hydrolases"/>
    <property type="match status" value="1"/>
</dbReference>
<dbReference type="PATRIC" id="fig|889378.3.peg.769"/>
<evidence type="ECO:0000259" key="4">
    <source>
        <dbReference type="Pfam" id="PF08840"/>
    </source>
</evidence>
<dbReference type="InterPro" id="IPR029058">
    <property type="entry name" value="AB_hydrolase_fold"/>
</dbReference>
<dbReference type="Proteomes" id="UP000007383">
    <property type="component" value="Chromosome"/>
</dbReference>
<reference evidence="6" key="1">
    <citation type="journal article" date="2013" name="Stand. Genomic Sci.">
        <title>Complete genome sequence of the halophilic bacterium Spirochaeta africana type strain (Z-7692(T)) from the alkaline Lake Magadi in the East African Rift.</title>
        <authorList>
            <person name="Liolos K."/>
            <person name="Abt B."/>
            <person name="Scheuner C."/>
            <person name="Teshima H."/>
            <person name="Held B."/>
            <person name="Lapidus A."/>
            <person name="Nolan M."/>
            <person name="Lucas S."/>
            <person name="Deshpande S."/>
            <person name="Cheng J.F."/>
            <person name="Tapia R."/>
            <person name="Goodwin L.A."/>
            <person name="Pitluck S."/>
            <person name="Pagani I."/>
            <person name="Ivanova N."/>
            <person name="Mavromatis K."/>
            <person name="Mikhailova N."/>
            <person name="Huntemann M."/>
            <person name="Pati A."/>
            <person name="Chen A."/>
            <person name="Palaniappan K."/>
            <person name="Land M."/>
            <person name="Rohde M."/>
            <person name="Tindall B.J."/>
            <person name="Detter J.C."/>
            <person name="Goker M."/>
            <person name="Bristow J."/>
            <person name="Eisen J.A."/>
            <person name="Markowitz V."/>
            <person name="Hugenholtz P."/>
            <person name="Woyke T."/>
            <person name="Klenk H.P."/>
            <person name="Kyrpides N.C."/>
        </authorList>
    </citation>
    <scope>NUCLEOTIDE SEQUENCE</scope>
    <source>
        <strain evidence="6">ATCC 700263 / DSM 8902 / Z-7692</strain>
    </source>
</reference>
<keyword evidence="5" id="KW-0378">Hydrolase</keyword>
<gene>
    <name evidence="5" type="ordered locus">Spiaf_0764</name>
</gene>
<dbReference type="HOGENOM" id="CLU_029849_3_0_12"/>
<evidence type="ECO:0000313" key="6">
    <source>
        <dbReference type="Proteomes" id="UP000007383"/>
    </source>
</evidence>
<evidence type="ECO:0000256" key="2">
    <source>
        <dbReference type="PIRSR" id="PIRSR016521-1"/>
    </source>
</evidence>
<evidence type="ECO:0000256" key="1">
    <source>
        <dbReference type="ARBA" id="ARBA00006538"/>
    </source>
</evidence>
<dbReference type="KEGG" id="sfc:Spiaf_0764"/>
<dbReference type="InterPro" id="IPR014940">
    <property type="entry name" value="BAAT_C"/>
</dbReference>
<dbReference type="PIRSF" id="PIRSF016521">
    <property type="entry name" value="Acyl-CoA_hydro"/>
    <property type="match status" value="1"/>
</dbReference>
<dbReference type="STRING" id="889378.Spiaf_0764"/>
<dbReference type="PANTHER" id="PTHR10824:SF4">
    <property type="entry name" value="ACYL-COENZYME A THIOESTERASE 1-LIKE"/>
    <property type="match status" value="1"/>
</dbReference>
<name>H9UH66_SPIAZ</name>
<accession>H9UH66</accession>
<sequence>MKAIFIVLAYFYLSGCSTYDLKIDAPDNSRIDEKIILSIHGSESGEKVEVQFQTADNNGDLWQSRATFSANENGIVDFGSAAPQSGSYSGVDPMGMFWSMEPIEDNHQTITYQPPESGMEVDISVQSESGARGRATISRSVGEHSIQIDWVSENGVVGALFSPETDSDTVLPGIILLHGRPASFLYTEPLVLAGHGYRVFAPMYLQPPRARQIAAALELDGLLDLPVTLEARPIEYVQDAIDWLRARPDVASESVAVGGFSAGAELALIAGEYLDGINTIISWNGPGVKSAAFVDDGRRVDESAWSFEGNPLPYLRAGQMDVVETAINNSQRGDSDMDLVTIWEHVSNMVPEQARIQVDKANAPVLLISGKDDLMVKGFVLQEGVNQSLKDIGYDRPHEHLAYQDAGHWFSVPYIPAWVDVGRAASIGRPPGGTMEGNAAAAADSWPNVLKYLQK</sequence>
<dbReference type="InterPro" id="IPR006862">
    <property type="entry name" value="Thio_Ohase/aa_AcTrfase"/>
</dbReference>
<feature type="active site" description="Charge relay system" evidence="2">
    <location>
        <position position="408"/>
    </location>
</feature>
<dbReference type="PANTHER" id="PTHR10824">
    <property type="entry name" value="ACYL-COENZYME A THIOESTERASE-RELATED"/>
    <property type="match status" value="1"/>
</dbReference>
<dbReference type="eggNOG" id="COG1073">
    <property type="taxonomic scope" value="Bacteria"/>
</dbReference>
<feature type="domain" description="BAAT/Acyl-CoA thioester hydrolase C-terminal" evidence="4">
    <location>
        <begin position="234"/>
        <end position="455"/>
    </location>
</feature>
<dbReference type="Gene3D" id="3.40.50.1820">
    <property type="entry name" value="alpha/beta hydrolase"/>
    <property type="match status" value="1"/>
</dbReference>
<dbReference type="Gene3D" id="2.60.40.2240">
    <property type="entry name" value="Acyl-CoA thioester hydrolase/BAAT N-terminal domain"/>
    <property type="match status" value="1"/>
</dbReference>
<organism evidence="5 6">
    <name type="scientific">Spirochaeta africana (strain ATCC 700263 / DSM 8902 / Z-7692)</name>
    <dbReference type="NCBI Taxonomy" id="889378"/>
    <lineage>
        <taxon>Bacteria</taxon>
        <taxon>Pseudomonadati</taxon>
        <taxon>Spirochaetota</taxon>
        <taxon>Spirochaetia</taxon>
        <taxon>Spirochaetales</taxon>
        <taxon>Spirochaetaceae</taxon>
        <taxon>Spirochaeta</taxon>
    </lineage>
</organism>
<dbReference type="GO" id="GO:0016740">
    <property type="term" value="F:transferase activity"/>
    <property type="evidence" value="ECO:0007669"/>
    <property type="project" value="UniProtKB-KW"/>
</dbReference>
<evidence type="ECO:0000313" key="5">
    <source>
        <dbReference type="EMBL" id="AFG36859.1"/>
    </source>
</evidence>
<feature type="active site" description="Charge relay system" evidence="2">
    <location>
        <position position="261"/>
    </location>
</feature>
<dbReference type="EMBL" id="CP003282">
    <property type="protein sequence ID" value="AFG36859.1"/>
    <property type="molecule type" value="Genomic_DNA"/>
</dbReference>
<dbReference type="AlphaFoldDB" id="H9UH66"/>
<protein>
    <submittedName>
        <fullName evidence="5">Acyl-CoA thioester hydrolase/bile acid-CoA acetyltransferase</fullName>
    </submittedName>
</protein>
<proteinExistence type="inferred from homology"/>
<dbReference type="RefSeq" id="WP_014454856.1">
    <property type="nucleotide sequence ID" value="NC_017098.1"/>
</dbReference>
<dbReference type="InterPro" id="IPR042490">
    <property type="entry name" value="Thio_Ohase/BAAT_N"/>
</dbReference>
<feature type="active site" description="Charge relay system" evidence="2">
    <location>
        <position position="373"/>
    </location>
</feature>
<dbReference type="GO" id="GO:0047617">
    <property type="term" value="F:fatty acyl-CoA hydrolase activity"/>
    <property type="evidence" value="ECO:0007669"/>
    <property type="project" value="TreeGrafter"/>
</dbReference>
<keyword evidence="6" id="KW-1185">Reference proteome</keyword>
<dbReference type="InterPro" id="IPR016662">
    <property type="entry name" value="Acyl-CoA_thioEstase_long-chain"/>
</dbReference>
<feature type="domain" description="Acyl-CoA thioester hydrolase/bile acid-CoA amino acid N-acetyltransferase" evidence="3">
    <location>
        <begin position="32"/>
        <end position="152"/>
    </location>
</feature>
<dbReference type="Pfam" id="PF04775">
    <property type="entry name" value="Bile_Hydr_Trans"/>
    <property type="match status" value="1"/>
</dbReference>